<evidence type="ECO:0000313" key="4">
    <source>
        <dbReference type="Proteomes" id="UP000316270"/>
    </source>
</evidence>
<dbReference type="STRING" id="50376.A0A517KZK3"/>
<reference evidence="3 4" key="1">
    <citation type="submission" date="2019-07" db="EMBL/GenBank/DDBJ databases">
        <title>Finished genome of Venturia effusa.</title>
        <authorList>
            <person name="Young C.A."/>
            <person name="Cox M.P."/>
            <person name="Ganley A.R.D."/>
            <person name="David W.J."/>
        </authorList>
    </citation>
    <scope>NUCLEOTIDE SEQUENCE [LARGE SCALE GENOMIC DNA]</scope>
    <source>
        <strain evidence="4">albino</strain>
    </source>
</reference>
<feature type="coiled-coil region" evidence="1">
    <location>
        <begin position="172"/>
        <end position="239"/>
    </location>
</feature>
<dbReference type="EMBL" id="CP042186">
    <property type="protein sequence ID" value="QDS68806.1"/>
    <property type="molecule type" value="Genomic_DNA"/>
</dbReference>
<keyword evidence="1" id="KW-0175">Coiled coil</keyword>
<feature type="compositionally biased region" description="Polar residues" evidence="2">
    <location>
        <begin position="448"/>
        <end position="462"/>
    </location>
</feature>
<keyword evidence="4" id="KW-1185">Reference proteome</keyword>
<gene>
    <name evidence="3" type="ORF">FKW77_006084</name>
</gene>
<dbReference type="OrthoDB" id="5342758at2759"/>
<feature type="compositionally biased region" description="Polar residues" evidence="2">
    <location>
        <begin position="106"/>
        <end position="121"/>
    </location>
</feature>
<feature type="compositionally biased region" description="Basic and acidic residues" evidence="2">
    <location>
        <begin position="413"/>
        <end position="425"/>
    </location>
</feature>
<name>A0A517KZK3_9PEZI</name>
<protein>
    <recommendedName>
        <fullName evidence="5">Autophagy-related protein 28</fullName>
    </recommendedName>
</protein>
<dbReference type="Proteomes" id="UP000316270">
    <property type="component" value="Chromosome 2"/>
</dbReference>
<feature type="region of interest" description="Disordered" evidence="2">
    <location>
        <begin position="413"/>
        <end position="483"/>
    </location>
</feature>
<accession>A0A517KZK3</accession>
<evidence type="ECO:0008006" key="5">
    <source>
        <dbReference type="Google" id="ProtNLM"/>
    </source>
</evidence>
<evidence type="ECO:0000256" key="1">
    <source>
        <dbReference type="SAM" id="Coils"/>
    </source>
</evidence>
<dbReference type="AlphaFoldDB" id="A0A517KZK3"/>
<proteinExistence type="predicted"/>
<organism evidence="3 4">
    <name type="scientific">Venturia effusa</name>
    <dbReference type="NCBI Taxonomy" id="50376"/>
    <lineage>
        <taxon>Eukaryota</taxon>
        <taxon>Fungi</taxon>
        <taxon>Dikarya</taxon>
        <taxon>Ascomycota</taxon>
        <taxon>Pezizomycotina</taxon>
        <taxon>Dothideomycetes</taxon>
        <taxon>Pleosporomycetidae</taxon>
        <taxon>Venturiales</taxon>
        <taxon>Venturiaceae</taxon>
        <taxon>Venturia</taxon>
    </lineage>
</organism>
<evidence type="ECO:0000313" key="3">
    <source>
        <dbReference type="EMBL" id="QDS68806.1"/>
    </source>
</evidence>
<sequence length="483" mass="55238">MSLIDSWFPPRKYRRSNDAELPLWHEQHQLSTPFPPTSLAASMYQSALTHQDKAKASSPMSEDLHVLRRREEALHLTLQELLDEQGEGLLAGLGIEQVSQDEGGRTTPTTTQSLRSESLSPRPTYRRQRKPALGTTRRAIWKAILDCAELKAEEEHVVNEELAEHQFILEQLQGWDVKRERLRRTIDEIEGEETKAKARSLKEEAGRLQEEILDLEARLAQMKTRHRKILEEVDTIENEGQSKLSSYKASLDLVEKDIAHFLRNPPTTTKESTFMTLPPKRRTLEMAKEYWEKEYAQVERGRKSAKRDRKALEEGAVVWKDVVAEILSFERFLAKEMGTMNQNMLKTRNYSPEKQKTGPAEILSRMNGTMKFIEDRLKLAEKKKWRLLEACIGAELEAFKQGRNMLEQTFSEEKAEAEQKEEHECSPAAELLNEDADQSSLGEGILSTVDTNSSALQRQNLYDTDDDGPSADLMVSRGGDDTD</sequence>
<feature type="region of interest" description="Disordered" evidence="2">
    <location>
        <begin position="96"/>
        <end position="131"/>
    </location>
</feature>
<evidence type="ECO:0000256" key="2">
    <source>
        <dbReference type="SAM" id="MobiDB-lite"/>
    </source>
</evidence>